<dbReference type="OrthoDB" id="9759607at2"/>
<dbReference type="InterPro" id="IPR001633">
    <property type="entry name" value="EAL_dom"/>
</dbReference>
<keyword evidence="1" id="KW-0472">Membrane</keyword>
<keyword evidence="6" id="KW-1185">Reference proteome</keyword>
<dbReference type="Pfam" id="PF03707">
    <property type="entry name" value="MHYT"/>
    <property type="match status" value="3"/>
</dbReference>
<dbReference type="Pfam" id="PF00990">
    <property type="entry name" value="GGDEF"/>
    <property type="match status" value="1"/>
</dbReference>
<dbReference type="SMART" id="SM00267">
    <property type="entry name" value="GGDEF"/>
    <property type="match status" value="1"/>
</dbReference>
<gene>
    <name evidence="5" type="ORF">AXI58_06355</name>
</gene>
<feature type="transmembrane region" description="Helical" evidence="1">
    <location>
        <begin position="173"/>
        <end position="195"/>
    </location>
</feature>
<dbReference type="InterPro" id="IPR052155">
    <property type="entry name" value="Biofilm_reg_signaling"/>
</dbReference>
<feature type="domain" description="MHYT" evidence="4">
    <location>
        <begin position="7"/>
        <end position="201"/>
    </location>
</feature>
<feature type="transmembrane region" description="Helical" evidence="1">
    <location>
        <begin position="6"/>
        <end position="24"/>
    </location>
</feature>
<feature type="transmembrane region" description="Helical" evidence="1">
    <location>
        <begin position="77"/>
        <end position="96"/>
    </location>
</feature>
<dbReference type="InterPro" id="IPR035965">
    <property type="entry name" value="PAS-like_dom_sf"/>
</dbReference>
<dbReference type="InterPro" id="IPR035919">
    <property type="entry name" value="EAL_sf"/>
</dbReference>
<feature type="domain" description="EAL" evidence="2">
    <location>
        <begin position="545"/>
        <end position="798"/>
    </location>
</feature>
<dbReference type="PROSITE" id="PS50924">
    <property type="entry name" value="MHYT"/>
    <property type="match status" value="1"/>
</dbReference>
<comment type="caution">
    <text evidence="5">The sequence shown here is derived from an EMBL/GenBank/DDBJ whole genome shotgun (WGS) entry which is preliminary data.</text>
</comment>
<dbReference type="SUPFAM" id="SSF55785">
    <property type="entry name" value="PYP-like sensor domain (PAS domain)"/>
    <property type="match status" value="1"/>
</dbReference>
<dbReference type="InterPro" id="IPR005330">
    <property type="entry name" value="MHYT_dom"/>
</dbReference>
<feature type="transmembrane region" description="Helical" evidence="1">
    <location>
        <begin position="44"/>
        <end position="71"/>
    </location>
</feature>
<feature type="domain" description="GGDEF" evidence="3">
    <location>
        <begin position="402"/>
        <end position="536"/>
    </location>
</feature>
<evidence type="ECO:0000256" key="1">
    <source>
        <dbReference type="PROSITE-ProRule" id="PRU00244"/>
    </source>
</evidence>
<keyword evidence="1" id="KW-0812">Transmembrane</keyword>
<name>A0A150F1V8_9BACI</name>
<accession>A0A150F1V8</accession>
<feature type="transmembrane region" description="Helical" evidence="1">
    <location>
        <begin position="215"/>
        <end position="235"/>
    </location>
</feature>
<dbReference type="InterPro" id="IPR000160">
    <property type="entry name" value="GGDEF_dom"/>
</dbReference>
<dbReference type="PANTHER" id="PTHR44757:SF2">
    <property type="entry name" value="BIOFILM ARCHITECTURE MAINTENANCE PROTEIN MBAA"/>
    <property type="match status" value="1"/>
</dbReference>
<dbReference type="GO" id="GO:0016020">
    <property type="term" value="C:membrane"/>
    <property type="evidence" value="ECO:0007669"/>
    <property type="project" value="UniProtKB-UniRule"/>
</dbReference>
<evidence type="ECO:0000259" key="2">
    <source>
        <dbReference type="PROSITE" id="PS50883"/>
    </source>
</evidence>
<keyword evidence="1" id="KW-1133">Transmembrane helix</keyword>
<reference evidence="6" key="1">
    <citation type="submission" date="2016-02" db="EMBL/GenBank/DDBJ databases">
        <authorList>
            <person name="Dunlap C."/>
        </authorList>
    </citation>
    <scope>NUCLEOTIDE SEQUENCE [LARGE SCALE GENOMIC DNA]</scope>
    <source>
        <strain evidence="6">NRRL B-41092</strain>
    </source>
</reference>
<dbReference type="EMBL" id="LSBA01000040">
    <property type="protein sequence ID" value="KXZ12729.1"/>
    <property type="molecule type" value="Genomic_DNA"/>
</dbReference>
<dbReference type="PANTHER" id="PTHR44757">
    <property type="entry name" value="DIGUANYLATE CYCLASE DGCP"/>
    <property type="match status" value="1"/>
</dbReference>
<evidence type="ECO:0000259" key="3">
    <source>
        <dbReference type="PROSITE" id="PS50887"/>
    </source>
</evidence>
<dbReference type="Pfam" id="PF00563">
    <property type="entry name" value="EAL"/>
    <property type="match status" value="1"/>
</dbReference>
<dbReference type="PROSITE" id="PS50883">
    <property type="entry name" value="EAL"/>
    <property type="match status" value="1"/>
</dbReference>
<dbReference type="Gene3D" id="3.30.70.270">
    <property type="match status" value="1"/>
</dbReference>
<dbReference type="NCBIfam" id="TIGR00254">
    <property type="entry name" value="GGDEF"/>
    <property type="match status" value="1"/>
</dbReference>
<dbReference type="SMART" id="SM00052">
    <property type="entry name" value="EAL"/>
    <property type="match status" value="1"/>
</dbReference>
<dbReference type="Proteomes" id="UP000075430">
    <property type="component" value="Unassembled WGS sequence"/>
</dbReference>
<protein>
    <recommendedName>
        <fullName evidence="7">Diguanylate cyclase</fullName>
    </recommendedName>
</protein>
<dbReference type="InterPro" id="IPR043128">
    <property type="entry name" value="Rev_trsase/Diguanyl_cyclase"/>
</dbReference>
<dbReference type="RefSeq" id="WP_061523517.1">
    <property type="nucleotide sequence ID" value="NZ_JARLZY010000017.1"/>
</dbReference>
<dbReference type="CDD" id="cd01948">
    <property type="entry name" value="EAL"/>
    <property type="match status" value="1"/>
</dbReference>
<evidence type="ECO:0000313" key="6">
    <source>
        <dbReference type="Proteomes" id="UP000075430"/>
    </source>
</evidence>
<feature type="transmembrane region" description="Helical" evidence="1">
    <location>
        <begin position="139"/>
        <end position="161"/>
    </location>
</feature>
<organism evidence="5 6">
    <name type="scientific">Bacillus nakamurai</name>
    <dbReference type="NCBI Taxonomy" id="1793963"/>
    <lineage>
        <taxon>Bacteria</taxon>
        <taxon>Bacillati</taxon>
        <taxon>Bacillota</taxon>
        <taxon>Bacilli</taxon>
        <taxon>Bacillales</taxon>
        <taxon>Bacillaceae</taxon>
        <taxon>Bacillus</taxon>
    </lineage>
</organism>
<evidence type="ECO:0008006" key="7">
    <source>
        <dbReference type="Google" id="ProtNLM"/>
    </source>
</evidence>
<dbReference type="AlphaFoldDB" id="A0A150F1V8"/>
<dbReference type="CDD" id="cd01949">
    <property type="entry name" value="GGDEF"/>
    <property type="match status" value="1"/>
</dbReference>
<evidence type="ECO:0000313" key="5">
    <source>
        <dbReference type="EMBL" id="KXZ12729.1"/>
    </source>
</evidence>
<dbReference type="InterPro" id="IPR029787">
    <property type="entry name" value="Nucleotide_cyclase"/>
</dbReference>
<dbReference type="PROSITE" id="PS50887">
    <property type="entry name" value="GGDEF"/>
    <property type="match status" value="1"/>
</dbReference>
<dbReference type="SUPFAM" id="SSF55073">
    <property type="entry name" value="Nucleotide cyclase"/>
    <property type="match status" value="1"/>
</dbReference>
<dbReference type="SUPFAM" id="SSF141868">
    <property type="entry name" value="EAL domain-like"/>
    <property type="match status" value="1"/>
</dbReference>
<feature type="transmembrane region" description="Helical" evidence="1">
    <location>
        <begin position="108"/>
        <end position="127"/>
    </location>
</feature>
<dbReference type="Gene3D" id="3.30.450.20">
    <property type="entry name" value="PAS domain"/>
    <property type="match status" value="1"/>
</dbReference>
<dbReference type="STRING" id="1793963.AXI58_06355"/>
<sequence length="801" mass="90858">MELHVHYSIPLVVLSILVACFAAFTSLEISRKVTLKTGIHSKLWLLAGSVIMGFGIWSMHFIGMLAVYMNMNMHYEIIPVLSSIIASILGSFAALYIVSRQILTINRLFAGSVFMGSGISFMHYMGMSAISRVMIKYDPFLFTLSILIAIAASFVSLNVFFDLAVKKPTDQLLFYKIISSVCMGAAISGMHYTGMFAASFHEDMRKPGSSVEIHSFHWSIFIALIIFCFQTLLYFSSHFDRKFFQQNERMKDNEQRFQSLIKHNIDAIFILSPEGKMLYSNEAGAEMIHSFGLDDQNWREHINRQMKTYFKQVEKEQQAFHIDADLTTQAGLFHINVTYIPVMVNNGLDSVYVICKDMTKQRKAEKEIHRMAHYDSLTDLPNRRHAVQRLTEVLNKEHSMKNATVVFFLDLNRFKVINDALGHNVGDRLLQLAAERLSSIIPENGFIARLGGDEFIIILTDARSENGEIDGLAHQIIGQFEKPFIIQEHELITSVSIGIAVSPKDGTEGLELMKKADMAMYACKDRNKSKYKYYSVQIGDMEARKLRLEIELREAIEKKRFVLYYQPQYSSRDQKITGAEALLRIAGADGQLQNPEDFIQVAEETGLIIDIGKWIITEACRQAKEWHEKGYDLPVAINISAKQFQSEELVPFIEKTLAAYRLPPRLLEAEVTESMTMEDREHSKKVLTALTELGISVSIDDFGTGHSSLSYLKDFPIHRLKIDKSFIDDIQTEPKSAQITGAIIAMGHQLSLLVVAEGVETDMQKKLLDEKGCDFLQGFYFSKPLPPEGIEQLLTETLHHP</sequence>
<dbReference type="Gene3D" id="3.20.20.450">
    <property type="entry name" value="EAL domain"/>
    <property type="match status" value="1"/>
</dbReference>
<proteinExistence type="predicted"/>
<evidence type="ECO:0000259" key="4">
    <source>
        <dbReference type="PROSITE" id="PS50924"/>
    </source>
</evidence>